<feature type="chain" id="PRO_5018070590" evidence="3">
    <location>
        <begin position="19"/>
        <end position="337"/>
    </location>
</feature>
<dbReference type="RefSeq" id="WP_123104986.1">
    <property type="nucleotide sequence ID" value="NZ_CP127527.1"/>
</dbReference>
<evidence type="ECO:0000259" key="4">
    <source>
        <dbReference type="Pfam" id="PF25989"/>
    </source>
</evidence>
<evidence type="ECO:0000256" key="3">
    <source>
        <dbReference type="SAM" id="SignalP"/>
    </source>
</evidence>
<dbReference type="GO" id="GO:0015562">
    <property type="term" value="F:efflux transmembrane transporter activity"/>
    <property type="evidence" value="ECO:0007669"/>
    <property type="project" value="TreeGrafter"/>
</dbReference>
<reference evidence="5" key="1">
    <citation type="submission" date="2018-10" db="EMBL/GenBank/DDBJ databases">
        <title>Acidithiobacillus sulfuriphilus sp. nov.: an extremely acidophilic sulfur-oxidizing chemolithotroph isolated from a neutral pH environment.</title>
        <authorList>
            <person name="Falagan C."/>
            <person name="Moya-Beltran A."/>
            <person name="Quatrini R."/>
            <person name="Johnson D.B."/>
        </authorList>
    </citation>
    <scope>NUCLEOTIDE SEQUENCE [LARGE SCALE GENOMIC DNA]</scope>
    <source>
        <strain evidence="5">CJ-2</strain>
    </source>
</reference>
<dbReference type="SUPFAM" id="SSF111369">
    <property type="entry name" value="HlyD-like secretion proteins"/>
    <property type="match status" value="1"/>
</dbReference>
<accession>A0A3M8QVD7</accession>
<dbReference type="AlphaFoldDB" id="A0A3M8QVD7"/>
<dbReference type="NCBIfam" id="TIGR01730">
    <property type="entry name" value="RND_mfp"/>
    <property type="match status" value="1"/>
</dbReference>
<name>A0A3M8QVD7_9PROT</name>
<dbReference type="Pfam" id="PF25989">
    <property type="entry name" value="YknX_C"/>
    <property type="match status" value="1"/>
</dbReference>
<sequence length="337" mass="36167">MAALLLLGLAGLPVTAMAEVSALVRITPARVMAMTSHLHAYGTVEFSPEGGQTLSLEAESLVSQVLVAAGQRVQKGEPLLRVTPTINDRLQMDQARIAVRFAEEDLQRLKGLRDRQLATNAEVQAAAQNLARAKANLRDIGARLHTLQSGALRAPMNGVVESVAVHQGDLVPAGQPLLRLSKGDQLRVLLGVEPEDVTRVHRGDVVQIQPVYGGTSPVAGRVTQIYWQVDPKTRLAQVVVPVPANPALLPGGMVHARILVGQGQDLAIPDSAVLQSQGRSYCFVAVHGRAQRRWIKTGWQEKGWIAVKKGLQAGDQVVSLGNYELHDGMALRVEGGQ</sequence>
<dbReference type="PANTHER" id="PTHR30469">
    <property type="entry name" value="MULTIDRUG RESISTANCE PROTEIN MDTA"/>
    <property type="match status" value="1"/>
</dbReference>
<dbReference type="Gene3D" id="2.40.50.100">
    <property type="match status" value="1"/>
</dbReference>
<dbReference type="InterPro" id="IPR006143">
    <property type="entry name" value="RND_pump_MFP"/>
</dbReference>
<protein>
    <submittedName>
        <fullName evidence="5">Efflux RND transporter periplasmic adaptor subunit</fullName>
    </submittedName>
</protein>
<dbReference type="GO" id="GO:1990281">
    <property type="term" value="C:efflux pump complex"/>
    <property type="evidence" value="ECO:0007669"/>
    <property type="project" value="TreeGrafter"/>
</dbReference>
<dbReference type="Gene3D" id="1.10.287.470">
    <property type="entry name" value="Helix hairpin bin"/>
    <property type="match status" value="1"/>
</dbReference>
<gene>
    <name evidence="5" type="ORF">EC580_10870</name>
</gene>
<dbReference type="OrthoDB" id="9806939at2"/>
<feature type="domain" description="YknX-like C-terminal permuted SH3-like" evidence="4">
    <location>
        <begin position="266"/>
        <end position="332"/>
    </location>
</feature>
<evidence type="ECO:0000256" key="2">
    <source>
        <dbReference type="SAM" id="Coils"/>
    </source>
</evidence>
<dbReference type="PANTHER" id="PTHR30469:SF15">
    <property type="entry name" value="HLYD FAMILY OF SECRETION PROTEINS"/>
    <property type="match status" value="1"/>
</dbReference>
<dbReference type="Gene3D" id="2.40.420.20">
    <property type="match status" value="1"/>
</dbReference>
<dbReference type="Gene3D" id="2.40.30.170">
    <property type="match status" value="1"/>
</dbReference>
<organism evidence="5">
    <name type="scientific">Acidithiobacillus sulfuriphilus</name>
    <dbReference type="NCBI Taxonomy" id="1867749"/>
    <lineage>
        <taxon>Bacteria</taxon>
        <taxon>Pseudomonadati</taxon>
        <taxon>Pseudomonadota</taxon>
        <taxon>Acidithiobacillia</taxon>
        <taxon>Acidithiobacillales</taxon>
        <taxon>Acidithiobacillaceae</taxon>
        <taxon>Acidithiobacillus</taxon>
    </lineage>
</organism>
<comment type="caution">
    <text evidence="5">The sequence shown here is derived from an EMBL/GenBank/DDBJ whole genome shotgun (WGS) entry which is preliminary data.</text>
</comment>
<keyword evidence="3" id="KW-0732">Signal</keyword>
<dbReference type="EMBL" id="RIZI01000183">
    <property type="protein sequence ID" value="RNF59631.1"/>
    <property type="molecule type" value="Genomic_DNA"/>
</dbReference>
<feature type="coiled-coil region" evidence="2">
    <location>
        <begin position="92"/>
        <end position="143"/>
    </location>
</feature>
<evidence type="ECO:0000313" key="5">
    <source>
        <dbReference type="EMBL" id="RNF59631.1"/>
    </source>
</evidence>
<evidence type="ECO:0000256" key="1">
    <source>
        <dbReference type="ARBA" id="ARBA00009477"/>
    </source>
</evidence>
<comment type="similarity">
    <text evidence="1">Belongs to the membrane fusion protein (MFP) (TC 8.A.1) family.</text>
</comment>
<keyword evidence="2" id="KW-0175">Coiled coil</keyword>
<proteinExistence type="inferred from homology"/>
<feature type="signal peptide" evidence="3">
    <location>
        <begin position="1"/>
        <end position="18"/>
    </location>
</feature>
<dbReference type="InterPro" id="IPR058637">
    <property type="entry name" value="YknX-like_C"/>
</dbReference>